<evidence type="ECO:0000256" key="21">
    <source>
        <dbReference type="PROSITE-ProRule" id="PRU00283"/>
    </source>
</evidence>
<dbReference type="Gene3D" id="3.10.120.10">
    <property type="entry name" value="Cytochrome b5-like heme/steroid binding domain"/>
    <property type="match status" value="1"/>
</dbReference>
<dbReference type="CDD" id="cd22705">
    <property type="entry name" value="FHA_KIF1"/>
    <property type="match status" value="1"/>
</dbReference>
<keyword evidence="6" id="KW-0349">Heme</keyword>
<evidence type="ECO:0000256" key="10">
    <source>
        <dbReference type="ARBA" id="ARBA00022741"/>
    </source>
</evidence>
<evidence type="ECO:0000256" key="11">
    <source>
        <dbReference type="ARBA" id="ARBA00022827"/>
    </source>
</evidence>
<keyword evidence="9" id="KW-0479">Metal-binding</keyword>
<evidence type="ECO:0000256" key="12">
    <source>
        <dbReference type="ARBA" id="ARBA00022840"/>
    </source>
</evidence>
<comment type="cofactor">
    <cofactor evidence="1">
        <name>FAD</name>
        <dbReference type="ChEBI" id="CHEBI:57692"/>
    </cofactor>
</comment>
<evidence type="ECO:0000256" key="3">
    <source>
        <dbReference type="ARBA" id="ARBA00008040"/>
    </source>
</evidence>
<dbReference type="GO" id="GO:0005874">
    <property type="term" value="C:microtubule"/>
    <property type="evidence" value="ECO:0007669"/>
    <property type="project" value="UniProtKB-KW"/>
</dbReference>
<dbReference type="GO" id="GO:0010181">
    <property type="term" value="F:FMN binding"/>
    <property type="evidence" value="ECO:0007669"/>
    <property type="project" value="InterPro"/>
</dbReference>
<gene>
    <name evidence="26" type="primary">ABSGL_15389.1 scaffold 16614</name>
</gene>
<dbReference type="SUPFAM" id="SSF51905">
    <property type="entry name" value="FAD/NAD(P)-binding domain"/>
    <property type="match status" value="1"/>
</dbReference>
<protein>
    <recommendedName>
        <fullName evidence="19">fumarate reductase (NADH)</fullName>
        <ecNumber evidence="19">1.3.1.6</ecNumber>
    </recommendedName>
    <alternativeName>
        <fullName evidence="20">NADH-dependent fumarate reductase</fullName>
    </alternativeName>
</protein>
<dbReference type="Gene3D" id="2.60.200.20">
    <property type="match status" value="1"/>
</dbReference>
<dbReference type="Pfam" id="PF00890">
    <property type="entry name" value="FAD_binding_2"/>
    <property type="match status" value="1"/>
</dbReference>
<dbReference type="GO" id="GO:0020037">
    <property type="term" value="F:heme binding"/>
    <property type="evidence" value="ECO:0007669"/>
    <property type="project" value="InterPro"/>
</dbReference>
<dbReference type="GO" id="GO:0005546">
    <property type="term" value="F:phosphatidylinositol-4,5-bisphosphate binding"/>
    <property type="evidence" value="ECO:0007669"/>
    <property type="project" value="UniProtKB-ARBA"/>
</dbReference>
<name>A0A168T966_ABSGL</name>
<dbReference type="SUPFAM" id="SSF52540">
    <property type="entry name" value="P-loop containing nucleoside triphosphate hydrolases"/>
    <property type="match status" value="1"/>
</dbReference>
<evidence type="ECO:0000256" key="18">
    <source>
        <dbReference type="ARBA" id="ARBA00050832"/>
    </source>
</evidence>
<evidence type="ECO:0000256" key="6">
    <source>
        <dbReference type="ARBA" id="ARBA00022617"/>
    </source>
</evidence>
<keyword evidence="14" id="KW-0408">Iron</keyword>
<dbReference type="Gene3D" id="3.40.850.10">
    <property type="entry name" value="Kinesin motor domain"/>
    <property type="match status" value="1"/>
</dbReference>
<proteinExistence type="inferred from homology"/>
<feature type="region of interest" description="Disordered" evidence="23">
    <location>
        <begin position="1514"/>
        <end position="1535"/>
    </location>
</feature>
<evidence type="ECO:0000256" key="5">
    <source>
        <dbReference type="ARBA" id="ARBA00022490"/>
    </source>
</evidence>
<evidence type="ECO:0000256" key="16">
    <source>
        <dbReference type="ARBA" id="ARBA00023175"/>
    </source>
</evidence>
<sequence>MSGGNIKVVVRCRPLNSRELKRGAIPLIQMKGDQTIISKPLDARTGKDSEDHKSFTFDKSYWSADKEDPSYADQQCVYDDLGEDLLNHAFDGYNCCIFAYGQTGSGKSYSMMGYGEDIGIIPRTCSELFNRIDRNTDPSITYGAEVSYIEIYNEKVRDLLNPKNKSNLKVREHPSTGPYVEDLSRLVVRSFDDINGLMDEGNKARTVAATNMNETSSRSHAVFTVFLTQKRLDDLTKLETEKVARISLVDLAGSERANSTGATGARLKEGANINRSLTTLGKVIAGLADQSVADSRKGGKKAKDNFIPYRDSVLTWLLKDSLGGNSKTAMIAAISPADYDETLSTLRYADQAKKIKNKAVVNEDPNAKMIRELKDELEVLRSRLHVYAPEVVEELAAGSVHRLMANNGGGAAANGPAMAASQSIMTDGNQEFEFVDTSGVKKKMTKMQIVDQLQSSEKLLANLNETWEEKLKRTESIQVQRERALEELGIAVHKNNVGVYAPKKMPHLVNLNEDPLMSECLMYQLKLGVTHVGRYDVVDPSNPSQISGSMSTSVEGVSTITLGGSNIQDDHCWFDNNDGVVTLHPKNDSLIMVNGMRISEPRELHSGYRIILGNYHIFRFNHPEEVRREREKAGSTTGLPALASLSTDLHPMDLDNNAITTHERSDSPTTLASAPGGSELMDWNYARLEAVRNYYSKEGNFNGMKDDELEKLFDDITKIRKSRRSTRCGSLISFDDFSAQSTATDLETISTALTSTGSTTMSNLLGQNDYEEKITVEKERLQKELNEQKQFYEAKINRMSMQFSFSSGDNNGLGLLDGGDVLMTDHQRDLLQKVHLRWKKLRFVAMAETVLTNAALLKEANIISGELEKEVSYQFTVIEDGQFTNPSSSWEPSYGLQQFNTDEDGDLLVASKPCVGIRVLDRKHQVIYTWSLEKFKARLQQMKNLLNYRDQSVYRTHLNWEDPFYETPCPKYSFIGSAATSVRNLVLQKPYESYVEIICRSTGQVKGMLRVLISPVATTRSSQPPLRHQLGPAVSDDGTNSTSTSTKDNSFLPLPPQQKPNPSHLQVGQQLIFEVRMLELCGLHESEFTQVHVQFRLSSFGGIPADSTAEKLFATDPASGFEGLSILSLDYSQTLSMTVTSNMLDVMEHNMISFEVYGVASSRVLKQYERWDDQREKPRLADLLAAKNNSLGSDMDSRMTKTVSSSSSSSSTSSATVPPQQQPPSTQLSVPVERPSENDLIAVERHDVSAWLQISELLPNGDYMPVPTLSENSLDRGVFNLRQGLQRRITITLSHNSGRQFEWNRISKVTVGKIQQLDAKGRLIDGQSPEEIPIKLLAQQHAVTYNNDGTSQLVAQGAWDSSQHECLFLNRLTTARSRILLQVSWEVESEKCSKPILFSMEMAIRVTSRDSTSAGPTAAFRIKKLLGSASGTKYLNKCSGLFTIYLRPPMTRRVSQLWRLNTASKYIRGEEVFLGSWRPRGVSLINDYKHIRDRIRLKEQAAFTSQVLTLHAARSQTSHGAMTKENGNSTKATSGINGALTRTQISQDIKDSVEQFYQDTLKSARDLARPDLIKVLTGRSSSAVEWLQEKFELDLSLVSRLGGHTFPRTHRGKEQFPGMTITYALMEGLEELAVSQKERVKIIKKAKVEQLIRDSNNNVIGVEYVLVGNSADGKTYKEYGPVVLATGGYAADFGPNSLLKANRPELFDLSTTNGDHCTGDGIKMAAAAGANLIDLEKVQVHPTGLVDPKEPDAKVKFLAAEALRGCGGLLLDNEGDRFCDELGHRDYVTGMMWKNNKFPIRLVLNTAASKEIEWHCRHYAGRGLMKRFDSGEALAKEMGISPSKLADTFEAYNKIADGKVKDPWGKRFFHNVPIKMSDYFYVAHMQPVLHYTMGGVEITPDSEIKDTKGAPVPGLFAAGEMCGGVHGANRLGGSSLLGCVVFGRVAGESAARYQYGQLVNNGGSSSAQQRLGAIAQHLNGGVGISLVVNPNDPGRINLEINLGDAPNAGAVVPSAPAPAAAPEQPTKQDEPQKMGEYSLDDVAKHNTDKDCWVVVNGQVLDVTDFLSEHPGGKKAIMIYAGRDATEEFNMMHKPDVVEKYAPSAIIGTLKK</sequence>
<feature type="domain" description="Cytochrome b5 heme-binding" evidence="25">
    <location>
        <begin position="2034"/>
        <end position="2110"/>
    </location>
</feature>
<dbReference type="PROSITE" id="PS50255">
    <property type="entry name" value="CYTOCHROME_B5_2"/>
    <property type="match status" value="1"/>
</dbReference>
<dbReference type="GO" id="GO:0008017">
    <property type="term" value="F:microtubule binding"/>
    <property type="evidence" value="ECO:0007669"/>
    <property type="project" value="InterPro"/>
</dbReference>
<dbReference type="Proteomes" id="UP000078561">
    <property type="component" value="Unassembled WGS sequence"/>
</dbReference>
<dbReference type="PANTHER" id="PTHR47117">
    <property type="entry name" value="STAR-RELATED LIPID TRANSFER PROTEIN 9"/>
    <property type="match status" value="1"/>
</dbReference>
<keyword evidence="11" id="KW-0274">FAD</keyword>
<dbReference type="Pfam" id="PF12473">
    <property type="entry name" value="DUF3694"/>
    <property type="match status" value="1"/>
</dbReference>
<dbReference type="GO" id="GO:0005524">
    <property type="term" value="F:ATP binding"/>
    <property type="evidence" value="ECO:0007669"/>
    <property type="project" value="UniProtKB-UniRule"/>
</dbReference>
<accession>A0A168T966</accession>
<evidence type="ECO:0000256" key="2">
    <source>
        <dbReference type="ARBA" id="ARBA00004245"/>
    </source>
</evidence>
<dbReference type="FunFam" id="3.40.850.10:FF:000047">
    <property type="entry name" value="Kinesin family protein"/>
    <property type="match status" value="1"/>
</dbReference>
<evidence type="ECO:0000259" key="24">
    <source>
        <dbReference type="PROSITE" id="PS50067"/>
    </source>
</evidence>
<dbReference type="Pfam" id="PF00173">
    <property type="entry name" value="Cyt-b5"/>
    <property type="match status" value="1"/>
</dbReference>
<dbReference type="PROSITE" id="PS00191">
    <property type="entry name" value="CYTOCHROME_B5_1"/>
    <property type="match status" value="1"/>
</dbReference>
<dbReference type="Gene3D" id="3.50.50.60">
    <property type="entry name" value="FAD/NAD(P)-binding domain"/>
    <property type="match status" value="1"/>
</dbReference>
<comment type="similarity">
    <text evidence="3">Belongs to the FAD-dependent oxidoreductase 2 family. FRD/SDH subfamily.</text>
</comment>
<dbReference type="InterPro" id="IPR010960">
    <property type="entry name" value="Flavocytochrome_c"/>
</dbReference>
<feature type="compositionally biased region" description="Low complexity" evidence="23">
    <location>
        <begin position="1202"/>
        <end position="1232"/>
    </location>
</feature>
<dbReference type="Pfam" id="PF12423">
    <property type="entry name" value="KIF1B"/>
    <property type="match status" value="1"/>
</dbReference>
<dbReference type="Gene3D" id="3.90.700.10">
    <property type="entry name" value="Succinate dehydrogenase/fumarate reductase flavoprotein, catalytic domain"/>
    <property type="match status" value="1"/>
</dbReference>
<evidence type="ECO:0000256" key="14">
    <source>
        <dbReference type="ARBA" id="ARBA00023004"/>
    </source>
</evidence>
<dbReference type="OrthoDB" id="3176171at2759"/>
<dbReference type="GO" id="GO:0008574">
    <property type="term" value="F:plus-end-directed microtubule motor activity"/>
    <property type="evidence" value="ECO:0007669"/>
    <property type="project" value="UniProtKB-ARBA"/>
</dbReference>
<evidence type="ECO:0000313" key="26">
    <source>
        <dbReference type="EMBL" id="SAM09688.1"/>
    </source>
</evidence>
<dbReference type="InterPro" id="IPR018506">
    <property type="entry name" value="Cyt_B5_heme-BS"/>
</dbReference>
<keyword evidence="17" id="KW-0206">Cytoskeleton</keyword>
<dbReference type="GO" id="GO:0016156">
    <property type="term" value="F:fumarate reductase (NADH) activity"/>
    <property type="evidence" value="ECO:0007669"/>
    <property type="project" value="UniProtKB-EC"/>
</dbReference>
<dbReference type="SMART" id="SM01117">
    <property type="entry name" value="Cyt-b5"/>
    <property type="match status" value="1"/>
</dbReference>
<dbReference type="Pfam" id="PF00225">
    <property type="entry name" value="Kinesin"/>
    <property type="match status" value="1"/>
</dbReference>
<feature type="compositionally biased region" description="Low complexity" evidence="23">
    <location>
        <begin position="1035"/>
        <end position="1050"/>
    </location>
</feature>
<feature type="binding site" evidence="21">
    <location>
        <begin position="101"/>
        <end position="108"/>
    </location>
    <ligand>
        <name>ATP</name>
        <dbReference type="ChEBI" id="CHEBI:30616"/>
    </ligand>
</feature>
<dbReference type="PRINTS" id="PR00380">
    <property type="entry name" value="KINESINHEAVY"/>
</dbReference>
<comment type="subcellular location">
    <subcellularLocation>
        <location evidence="2">Cytoplasm</location>
        <location evidence="2">Cytoskeleton</location>
    </subcellularLocation>
</comment>
<keyword evidence="4" id="KW-0813">Transport</keyword>
<feature type="region of interest" description="Disordered" evidence="23">
    <location>
        <begin position="1020"/>
        <end position="1063"/>
    </location>
</feature>
<dbReference type="EMBL" id="LT555165">
    <property type="protein sequence ID" value="SAM09688.1"/>
    <property type="molecule type" value="Genomic_DNA"/>
</dbReference>
<dbReference type="PROSITE" id="PS00411">
    <property type="entry name" value="KINESIN_MOTOR_1"/>
    <property type="match status" value="1"/>
</dbReference>
<dbReference type="SUPFAM" id="SSF49879">
    <property type="entry name" value="SMAD/FHA domain"/>
    <property type="match status" value="1"/>
</dbReference>
<evidence type="ECO:0000256" key="7">
    <source>
        <dbReference type="ARBA" id="ARBA00022630"/>
    </source>
</evidence>
<dbReference type="InterPro" id="IPR003953">
    <property type="entry name" value="FAD-dep_OxRdtase_2_FAD-bd"/>
</dbReference>
<dbReference type="EC" id="1.3.1.6" evidence="19"/>
<feature type="region of interest" description="Disordered" evidence="23">
    <location>
        <begin position="1191"/>
        <end position="1233"/>
    </location>
</feature>
<comment type="similarity">
    <text evidence="21">Belongs to the TRAFAC class myosin-kinesin ATPase superfamily. Kinesin family.</text>
</comment>
<dbReference type="GO" id="GO:0047496">
    <property type="term" value="P:vesicle transport along microtubule"/>
    <property type="evidence" value="ECO:0007669"/>
    <property type="project" value="UniProtKB-ARBA"/>
</dbReference>
<dbReference type="FunFam" id="3.10.120.10:FF:000007">
    <property type="entry name" value="Sulfite oxidase, mitochondrial"/>
    <property type="match status" value="1"/>
</dbReference>
<reference evidence="26" key="1">
    <citation type="submission" date="2016-04" db="EMBL/GenBank/DDBJ databases">
        <authorList>
            <person name="Evans L.H."/>
            <person name="Alamgir A."/>
            <person name="Owens N."/>
            <person name="Weber N.D."/>
            <person name="Virtaneva K."/>
            <person name="Barbian K."/>
            <person name="Babar A."/>
            <person name="Rosenke K."/>
        </authorList>
    </citation>
    <scope>NUCLEOTIDE SEQUENCE [LARGE SCALE GENOMIC DNA]</scope>
    <source>
        <strain evidence="26">CBS 101.48</strain>
    </source>
</reference>
<keyword evidence="12 21" id="KW-0067">ATP-binding</keyword>
<feature type="coiled-coil region" evidence="22">
    <location>
        <begin position="767"/>
        <end position="802"/>
    </location>
</feature>
<keyword evidence="5" id="KW-0963">Cytoplasm</keyword>
<dbReference type="SMART" id="SM00129">
    <property type="entry name" value="KISc"/>
    <property type="match status" value="1"/>
</dbReference>
<keyword evidence="7" id="KW-0285">Flavoprotein</keyword>
<evidence type="ECO:0000256" key="9">
    <source>
        <dbReference type="ARBA" id="ARBA00022723"/>
    </source>
</evidence>
<dbReference type="GO" id="GO:0046872">
    <property type="term" value="F:metal ion binding"/>
    <property type="evidence" value="ECO:0007669"/>
    <property type="project" value="UniProtKB-KW"/>
</dbReference>
<dbReference type="InterPro" id="IPR001199">
    <property type="entry name" value="Cyt_B5-like_heme/steroid-bd"/>
</dbReference>
<keyword evidence="8" id="KW-0493">Microtubule</keyword>
<dbReference type="InterPro" id="IPR036188">
    <property type="entry name" value="FAD/NAD-bd_sf"/>
</dbReference>
<dbReference type="NCBIfam" id="TIGR01813">
    <property type="entry name" value="flavo_cyto_c"/>
    <property type="match status" value="1"/>
</dbReference>
<evidence type="ECO:0000256" key="19">
    <source>
        <dbReference type="ARBA" id="ARBA00067004"/>
    </source>
</evidence>
<evidence type="ECO:0000256" key="13">
    <source>
        <dbReference type="ARBA" id="ARBA00023002"/>
    </source>
</evidence>
<dbReference type="InterPro" id="IPR027417">
    <property type="entry name" value="P-loop_NTPase"/>
</dbReference>
<dbReference type="Gene3D" id="6.10.250.2520">
    <property type="match status" value="1"/>
</dbReference>
<dbReference type="InterPro" id="IPR036400">
    <property type="entry name" value="Cyt_B5-like_heme/steroid_sf"/>
</dbReference>
<keyword evidence="13" id="KW-0560">Oxidoreductase</keyword>
<dbReference type="InterPro" id="IPR036961">
    <property type="entry name" value="Kinesin_motor_dom_sf"/>
</dbReference>
<dbReference type="OMA" id="YEASLCH"/>
<keyword evidence="27" id="KW-1185">Reference proteome</keyword>
<comment type="catalytic activity">
    <reaction evidence="18">
        <text>succinate + NAD(+) = fumarate + NADH + H(+)</text>
        <dbReference type="Rhea" id="RHEA:18281"/>
        <dbReference type="ChEBI" id="CHEBI:15378"/>
        <dbReference type="ChEBI" id="CHEBI:29806"/>
        <dbReference type="ChEBI" id="CHEBI:30031"/>
        <dbReference type="ChEBI" id="CHEBI:57540"/>
        <dbReference type="ChEBI" id="CHEBI:57945"/>
        <dbReference type="EC" id="1.3.1.6"/>
    </reaction>
</comment>
<dbReference type="CDD" id="cd01365">
    <property type="entry name" value="KISc_KIF1A_KIF1B"/>
    <property type="match status" value="1"/>
</dbReference>
<dbReference type="PROSITE" id="PS50067">
    <property type="entry name" value="KINESIN_MOTOR_2"/>
    <property type="match status" value="1"/>
</dbReference>
<dbReference type="InterPro" id="IPR032405">
    <property type="entry name" value="Kinesin_assoc"/>
</dbReference>
<dbReference type="InterPro" id="IPR022164">
    <property type="entry name" value="Kinesin-like"/>
</dbReference>
<dbReference type="STRING" id="4829.A0A168T966"/>
<evidence type="ECO:0000256" key="20">
    <source>
        <dbReference type="ARBA" id="ARBA00077246"/>
    </source>
</evidence>
<dbReference type="InParanoid" id="A0A168T966"/>
<dbReference type="PANTHER" id="PTHR47117:SF10">
    <property type="entry name" value="KINESIN-LIKE PROTEIN KIF1B"/>
    <property type="match status" value="1"/>
</dbReference>
<dbReference type="InterPro" id="IPR019821">
    <property type="entry name" value="Kinesin_motor_CS"/>
</dbReference>
<evidence type="ECO:0000256" key="8">
    <source>
        <dbReference type="ARBA" id="ARBA00022701"/>
    </source>
</evidence>
<evidence type="ECO:0000259" key="25">
    <source>
        <dbReference type="PROSITE" id="PS50255"/>
    </source>
</evidence>
<dbReference type="Pfam" id="PF16183">
    <property type="entry name" value="Kinesin_assoc"/>
    <property type="match status" value="1"/>
</dbReference>
<feature type="domain" description="Kinesin motor" evidence="24">
    <location>
        <begin position="5"/>
        <end position="355"/>
    </location>
</feature>
<organism evidence="26">
    <name type="scientific">Absidia glauca</name>
    <name type="common">Pin mould</name>
    <dbReference type="NCBI Taxonomy" id="4829"/>
    <lineage>
        <taxon>Eukaryota</taxon>
        <taxon>Fungi</taxon>
        <taxon>Fungi incertae sedis</taxon>
        <taxon>Mucoromycota</taxon>
        <taxon>Mucoromycotina</taxon>
        <taxon>Mucoromycetes</taxon>
        <taxon>Mucorales</taxon>
        <taxon>Cunninghamellaceae</taxon>
        <taxon>Absidia</taxon>
    </lineage>
</organism>
<evidence type="ECO:0000256" key="22">
    <source>
        <dbReference type="SAM" id="Coils"/>
    </source>
</evidence>
<feature type="compositionally biased region" description="Low complexity" evidence="23">
    <location>
        <begin position="2009"/>
        <end position="2022"/>
    </location>
</feature>
<dbReference type="InterPro" id="IPR008984">
    <property type="entry name" value="SMAD_FHA_dom_sf"/>
</dbReference>
<dbReference type="InterPro" id="IPR022140">
    <property type="entry name" value="Kinesin-like_KIF1-typ"/>
</dbReference>
<feature type="region of interest" description="Disordered" evidence="23">
    <location>
        <begin position="2009"/>
        <end position="2032"/>
    </location>
</feature>
<keyword evidence="16 21" id="KW-0505">Motor protein</keyword>
<keyword evidence="15 22" id="KW-0175">Coiled coil</keyword>
<dbReference type="SUPFAM" id="SSF55856">
    <property type="entry name" value="Cytochrome b5-like heme/steroid binding domain"/>
    <property type="match status" value="1"/>
</dbReference>
<dbReference type="SUPFAM" id="SSF56425">
    <property type="entry name" value="Succinate dehydrogenase/fumarate reductase flavoprotein, catalytic domain"/>
    <property type="match status" value="1"/>
</dbReference>
<dbReference type="InterPro" id="IPR027477">
    <property type="entry name" value="Succ_DH/fumarate_Rdtase_cat_sf"/>
</dbReference>
<evidence type="ECO:0000256" key="23">
    <source>
        <dbReference type="SAM" id="MobiDB-lite"/>
    </source>
</evidence>
<keyword evidence="10 21" id="KW-0547">Nucleotide-binding</keyword>
<evidence type="ECO:0000313" key="27">
    <source>
        <dbReference type="Proteomes" id="UP000078561"/>
    </source>
</evidence>
<evidence type="ECO:0000256" key="1">
    <source>
        <dbReference type="ARBA" id="ARBA00001974"/>
    </source>
</evidence>
<dbReference type="InterPro" id="IPR001752">
    <property type="entry name" value="Kinesin_motor_dom"/>
</dbReference>
<evidence type="ECO:0000256" key="17">
    <source>
        <dbReference type="ARBA" id="ARBA00023212"/>
    </source>
</evidence>
<evidence type="ECO:0000256" key="15">
    <source>
        <dbReference type="ARBA" id="ARBA00023054"/>
    </source>
</evidence>
<dbReference type="FunFam" id="3.90.700.10:FF:000007">
    <property type="entry name" value="NADH-dependent fumarate reductase"/>
    <property type="match status" value="1"/>
</dbReference>
<evidence type="ECO:0000256" key="4">
    <source>
        <dbReference type="ARBA" id="ARBA00022448"/>
    </source>
</evidence>